<dbReference type="AlphaFoldDB" id="A0A150LYV5"/>
<dbReference type="GO" id="GO:0022857">
    <property type="term" value="F:transmembrane transporter activity"/>
    <property type="evidence" value="ECO:0007669"/>
    <property type="project" value="InterPro"/>
</dbReference>
<evidence type="ECO:0000256" key="2">
    <source>
        <dbReference type="ARBA" id="ARBA00022448"/>
    </source>
</evidence>
<dbReference type="STRING" id="301148.B4135_2509"/>
<organism evidence="8 9">
    <name type="scientific">Caldibacillus debilis</name>
    <dbReference type="NCBI Taxonomy" id="301148"/>
    <lineage>
        <taxon>Bacteria</taxon>
        <taxon>Bacillati</taxon>
        <taxon>Bacillota</taxon>
        <taxon>Bacilli</taxon>
        <taxon>Bacillales</taxon>
        <taxon>Bacillaceae</taxon>
        <taxon>Caldibacillus</taxon>
    </lineage>
</organism>
<keyword evidence="5 6" id="KW-0472">Membrane</keyword>
<dbReference type="EMBL" id="LQYT01000056">
    <property type="protein sequence ID" value="KYD17487.1"/>
    <property type="molecule type" value="Genomic_DNA"/>
</dbReference>
<comment type="subcellular location">
    <subcellularLocation>
        <location evidence="1">Cell membrane</location>
        <topology evidence="1">Multi-pass membrane protein</topology>
    </subcellularLocation>
</comment>
<dbReference type="Proteomes" id="UP000075683">
    <property type="component" value="Unassembled WGS sequence"/>
</dbReference>
<dbReference type="Gene3D" id="1.20.1720.10">
    <property type="entry name" value="Multidrug resistance protein D"/>
    <property type="match status" value="1"/>
</dbReference>
<proteinExistence type="predicted"/>
<evidence type="ECO:0000256" key="4">
    <source>
        <dbReference type="ARBA" id="ARBA00022989"/>
    </source>
</evidence>
<evidence type="ECO:0000256" key="1">
    <source>
        <dbReference type="ARBA" id="ARBA00004651"/>
    </source>
</evidence>
<dbReference type="GO" id="GO:0005886">
    <property type="term" value="C:plasma membrane"/>
    <property type="evidence" value="ECO:0007669"/>
    <property type="project" value="UniProtKB-SubCell"/>
</dbReference>
<evidence type="ECO:0000256" key="3">
    <source>
        <dbReference type="ARBA" id="ARBA00022692"/>
    </source>
</evidence>
<protein>
    <recommendedName>
        <fullName evidence="7">Major facilitator superfamily (MFS) profile domain-containing protein</fullName>
    </recommendedName>
</protein>
<keyword evidence="3 6" id="KW-0812">Transmembrane</keyword>
<dbReference type="PROSITE" id="PS50850">
    <property type="entry name" value="MFS"/>
    <property type="match status" value="1"/>
</dbReference>
<gene>
    <name evidence="8" type="ORF">B4135_2509</name>
</gene>
<evidence type="ECO:0000259" key="7">
    <source>
        <dbReference type="PROSITE" id="PS50850"/>
    </source>
</evidence>
<evidence type="ECO:0000313" key="9">
    <source>
        <dbReference type="Proteomes" id="UP000075683"/>
    </source>
</evidence>
<comment type="caution">
    <text evidence="8">The sequence shown here is derived from an EMBL/GenBank/DDBJ whole genome shotgun (WGS) entry which is preliminary data.</text>
</comment>
<evidence type="ECO:0000313" key="8">
    <source>
        <dbReference type="EMBL" id="KYD17487.1"/>
    </source>
</evidence>
<keyword evidence="4 6" id="KW-1133">Transmembrane helix</keyword>
<feature type="domain" description="Major facilitator superfamily (MFS) profile" evidence="7">
    <location>
        <begin position="1"/>
        <end position="63"/>
    </location>
</feature>
<name>A0A150LYV5_9BACI</name>
<evidence type="ECO:0000256" key="6">
    <source>
        <dbReference type="SAM" id="Phobius"/>
    </source>
</evidence>
<evidence type="ECO:0000256" key="5">
    <source>
        <dbReference type="ARBA" id="ARBA00023136"/>
    </source>
</evidence>
<dbReference type="InterPro" id="IPR020846">
    <property type="entry name" value="MFS_dom"/>
</dbReference>
<dbReference type="InterPro" id="IPR036259">
    <property type="entry name" value="MFS_trans_sf"/>
</dbReference>
<feature type="transmembrane region" description="Helical" evidence="6">
    <location>
        <begin position="39"/>
        <end position="62"/>
    </location>
</feature>
<keyword evidence="2" id="KW-0813">Transport</keyword>
<dbReference type="SUPFAM" id="SSF103473">
    <property type="entry name" value="MFS general substrate transporter"/>
    <property type="match status" value="1"/>
</dbReference>
<sequence>MSVSVPTFLGKNFERKDRTVFDFLANTSGALVGPLIGNLFVYLFGWKGNFVISLLMFAVFFFL</sequence>
<reference evidence="8 9" key="1">
    <citation type="submission" date="2016-01" db="EMBL/GenBank/DDBJ databases">
        <title>Draft Genome Sequences of Seven Thermophilic Sporeformers Isolated from Foods.</title>
        <authorList>
            <person name="Berendsen E.M."/>
            <person name="Wells-Bennik M.H."/>
            <person name="Krawcyk A.O."/>
            <person name="De Jong A."/>
            <person name="Holsappel S."/>
            <person name="Eijlander R.T."/>
            <person name="Kuipers O.P."/>
        </authorList>
    </citation>
    <scope>NUCLEOTIDE SEQUENCE [LARGE SCALE GENOMIC DNA]</scope>
    <source>
        <strain evidence="8 9">B4135</strain>
    </source>
</reference>
<accession>A0A150LYV5</accession>